<reference evidence="2" key="1">
    <citation type="journal article" date="2021" name="PeerJ">
        <title>Extensive microbial diversity within the chicken gut microbiome revealed by metagenomics and culture.</title>
        <authorList>
            <person name="Gilroy R."/>
            <person name="Ravi A."/>
            <person name="Getino M."/>
            <person name="Pursley I."/>
            <person name="Horton D.L."/>
            <person name="Alikhan N.F."/>
            <person name="Baker D."/>
            <person name="Gharbi K."/>
            <person name="Hall N."/>
            <person name="Watson M."/>
            <person name="Adriaenssens E.M."/>
            <person name="Foster-Nyarko E."/>
            <person name="Jarju S."/>
            <person name="Secka A."/>
            <person name="Antonio M."/>
            <person name="Oren A."/>
            <person name="Chaudhuri R.R."/>
            <person name="La Ragione R."/>
            <person name="Hildebrand F."/>
            <person name="Pallen M.J."/>
        </authorList>
    </citation>
    <scope>NUCLEOTIDE SEQUENCE</scope>
    <source>
        <strain evidence="2">ChiHjej13B12-24818</strain>
    </source>
</reference>
<proteinExistence type="predicted"/>
<protein>
    <submittedName>
        <fullName evidence="2">Uncharacterized protein</fullName>
    </submittedName>
</protein>
<evidence type="ECO:0000256" key="1">
    <source>
        <dbReference type="SAM" id="MobiDB-lite"/>
    </source>
</evidence>
<feature type="region of interest" description="Disordered" evidence="1">
    <location>
        <begin position="34"/>
        <end position="55"/>
    </location>
</feature>
<feature type="compositionally biased region" description="Polar residues" evidence="1">
    <location>
        <begin position="34"/>
        <end position="43"/>
    </location>
</feature>
<evidence type="ECO:0000313" key="3">
    <source>
        <dbReference type="Proteomes" id="UP000823823"/>
    </source>
</evidence>
<organism evidence="2 3">
    <name type="scientific">Candidatus Brachybacterium merdavium</name>
    <dbReference type="NCBI Taxonomy" id="2838513"/>
    <lineage>
        <taxon>Bacteria</taxon>
        <taxon>Bacillati</taxon>
        <taxon>Actinomycetota</taxon>
        <taxon>Actinomycetes</taxon>
        <taxon>Micrococcales</taxon>
        <taxon>Dermabacteraceae</taxon>
        <taxon>Brachybacterium</taxon>
    </lineage>
</organism>
<name>A0A9D2LAI9_9MICO</name>
<dbReference type="EMBL" id="DWZH01000002">
    <property type="protein sequence ID" value="HJB08943.1"/>
    <property type="molecule type" value="Genomic_DNA"/>
</dbReference>
<accession>A0A9D2LAI9</accession>
<dbReference type="Proteomes" id="UP000823823">
    <property type="component" value="Unassembled WGS sequence"/>
</dbReference>
<evidence type="ECO:0000313" key="2">
    <source>
        <dbReference type="EMBL" id="HJB08943.1"/>
    </source>
</evidence>
<dbReference type="AlphaFoldDB" id="A0A9D2LAI9"/>
<sequence length="55" mass="5706">MRGALGELLEVMGDQDRGQLWPGVVEMVEAQASTFGSGSQRGMNSVAPVAPVSTT</sequence>
<comment type="caution">
    <text evidence="2">The sequence shown here is derived from an EMBL/GenBank/DDBJ whole genome shotgun (WGS) entry which is preliminary data.</text>
</comment>
<gene>
    <name evidence="2" type="ORF">H9786_00190</name>
</gene>
<reference evidence="2" key="2">
    <citation type="submission" date="2021-04" db="EMBL/GenBank/DDBJ databases">
        <authorList>
            <person name="Gilroy R."/>
        </authorList>
    </citation>
    <scope>NUCLEOTIDE SEQUENCE</scope>
    <source>
        <strain evidence="2">ChiHjej13B12-24818</strain>
    </source>
</reference>